<evidence type="ECO:0000256" key="1">
    <source>
        <dbReference type="SAM" id="MobiDB-lite"/>
    </source>
</evidence>
<name>A0A7Z2ZIE0_XANCA</name>
<feature type="region of interest" description="Disordered" evidence="1">
    <location>
        <begin position="94"/>
        <end position="140"/>
    </location>
</feature>
<organism evidence="2 3">
    <name type="scientific">Xanthomonas campestris pv. badrii</name>
    <dbReference type="NCBI Taxonomy" id="149696"/>
    <lineage>
        <taxon>Bacteria</taxon>
        <taxon>Pseudomonadati</taxon>
        <taxon>Pseudomonadota</taxon>
        <taxon>Gammaproteobacteria</taxon>
        <taxon>Lysobacterales</taxon>
        <taxon>Lysobacteraceae</taxon>
        <taxon>Xanthomonas</taxon>
    </lineage>
</organism>
<evidence type="ECO:0000313" key="3">
    <source>
        <dbReference type="Proteomes" id="UP000503498"/>
    </source>
</evidence>
<gene>
    <name evidence="2" type="ORF">HG421_17130</name>
</gene>
<evidence type="ECO:0000313" key="2">
    <source>
        <dbReference type="EMBL" id="QJD69256.1"/>
    </source>
</evidence>
<reference evidence="2 3" key="2">
    <citation type="submission" date="2020-04" db="EMBL/GenBank/DDBJ databases">
        <authorList>
            <person name="Fomenkov A."/>
            <person name="Anton B.P."/>
            <person name="Roberts R.J."/>
        </authorList>
    </citation>
    <scope>NUCLEOTIDE SEQUENCE [LARGE SCALE GENOMIC DNA]</scope>
    <source>
        <strain evidence="2 3">NEB122</strain>
    </source>
</reference>
<proteinExistence type="predicted"/>
<sequence>MSIRLMTLAWELKIPATPKIVLLALCDWANDEGICFPSVARVASRASLSPRQCKRVLHQLADDRWMEVVGNLTGGASSRRYQINVEALRTGDTSVTRVKTSPVAKASPQGMTSAPPTGDADVTRTTREPSLEPPLPPTQTDEALVVPQQLSERERVVVVGLLDGLDVKTCQSLLDELAGQLAASKIRTTPSNFMRVLVERARAGRFTPAYGPAIAARRDREEAERQARIKERQARPAPPAPGLVQARLSEITALLSRQRDTPC</sequence>
<dbReference type="Proteomes" id="UP000503498">
    <property type="component" value="Chromosome"/>
</dbReference>
<dbReference type="Pfam" id="PF13730">
    <property type="entry name" value="HTH_36"/>
    <property type="match status" value="1"/>
</dbReference>
<reference evidence="2 3" key="1">
    <citation type="submission" date="2020-04" db="EMBL/GenBank/DDBJ databases">
        <title>Genome-Wide Identification of 5-Methylcytosine Sites in Bacterial Genomes By High-Throughput Sequencing of MspJI Restriction Fragments.</title>
        <authorList>
            <person name="Wu V."/>
        </authorList>
    </citation>
    <scope>NUCLEOTIDE SEQUENCE [LARGE SCALE GENOMIC DNA]</scope>
    <source>
        <strain evidence="2 3">NEB122</strain>
    </source>
</reference>
<dbReference type="Gene3D" id="1.10.10.10">
    <property type="entry name" value="Winged helix-like DNA-binding domain superfamily/Winged helix DNA-binding domain"/>
    <property type="match status" value="1"/>
</dbReference>
<feature type="compositionally biased region" description="Basic and acidic residues" evidence="1">
    <location>
        <begin position="217"/>
        <end position="234"/>
    </location>
</feature>
<dbReference type="InterPro" id="IPR036388">
    <property type="entry name" value="WH-like_DNA-bd_sf"/>
</dbReference>
<feature type="compositionally biased region" description="Basic and acidic residues" evidence="1">
    <location>
        <begin position="121"/>
        <end position="130"/>
    </location>
</feature>
<dbReference type="RefSeq" id="WP_169707403.1">
    <property type="nucleotide sequence ID" value="NZ_CP051651.1"/>
</dbReference>
<accession>A0A7Z2ZIE0</accession>
<dbReference type="AlphaFoldDB" id="A0A7Z2ZIE0"/>
<dbReference type="EMBL" id="CP051651">
    <property type="protein sequence ID" value="QJD69256.1"/>
    <property type="molecule type" value="Genomic_DNA"/>
</dbReference>
<protein>
    <submittedName>
        <fullName evidence="2">Helix-turn-helix domain-containing protein</fullName>
    </submittedName>
</protein>
<feature type="region of interest" description="Disordered" evidence="1">
    <location>
        <begin position="217"/>
        <end position="243"/>
    </location>
</feature>